<reference evidence="3" key="1">
    <citation type="submission" date="2025-08" db="UniProtKB">
        <authorList>
            <consortium name="Ensembl"/>
        </authorList>
    </citation>
    <scope>IDENTIFICATION</scope>
</reference>
<dbReference type="InterPro" id="IPR044926">
    <property type="entry name" value="RGS_subdomain_2"/>
</dbReference>
<dbReference type="FunFam" id="1.10.196.10:FF:000001">
    <property type="entry name" value="Regulator of G-protein signaling 8"/>
    <property type="match status" value="1"/>
</dbReference>
<evidence type="ECO:0000313" key="3">
    <source>
        <dbReference type="Ensembl" id="ENSVKKP00000004537.1"/>
    </source>
</evidence>
<sequence length="232" mass="26812">MELPLLLSPQLNTSKVKSLCKIMKSMNKEGTKPETKIRTEEKRNRLSLLQKPLLHPSVDLDKFEKLTMASSVSPETVKKWGESFDKLISQKGGLDAFTRFLRSEFSEENIEFWMACEDYKKSKGASQLSMKAKKIYETFIEREAPKEVNLDFNTKTCISQNMSHPTLNIFDAAQSKIYALMEQDCFPRFLKSNLYSDLLHGRPLGCSALRRRSRSFTFNEFKDAQPDFAIWL</sequence>
<protein>
    <submittedName>
        <fullName evidence="3">Regulator of G protein signaling 18</fullName>
    </submittedName>
</protein>
<feature type="domain" description="RGS" evidence="2">
    <location>
        <begin position="83"/>
        <end position="199"/>
    </location>
</feature>
<dbReference type="Gene3D" id="1.10.167.10">
    <property type="entry name" value="Regulator of G-protein Signalling 4, domain 2"/>
    <property type="match status" value="1"/>
</dbReference>
<name>A0A8D2J001_VARKO</name>
<dbReference type="PRINTS" id="PR01301">
    <property type="entry name" value="RGSPROTEIN"/>
</dbReference>
<dbReference type="OrthoDB" id="196547at2759"/>
<dbReference type="Pfam" id="PF00615">
    <property type="entry name" value="RGS"/>
    <property type="match status" value="1"/>
</dbReference>
<dbReference type="Gene3D" id="1.10.196.10">
    <property type="match status" value="1"/>
</dbReference>
<dbReference type="GeneID" id="123027922"/>
<proteinExistence type="predicted"/>
<dbReference type="FunFam" id="1.10.167.10:FF:000001">
    <property type="entry name" value="Putative regulator of g-protein signaling 12"/>
    <property type="match status" value="1"/>
</dbReference>
<dbReference type="OMA" id="TFFKLMH"/>
<dbReference type="InterPro" id="IPR036305">
    <property type="entry name" value="RGS_sf"/>
</dbReference>
<dbReference type="RefSeq" id="XP_044295212.1">
    <property type="nucleotide sequence ID" value="XM_044439277.1"/>
</dbReference>
<evidence type="ECO:0000256" key="1">
    <source>
        <dbReference type="ARBA" id="ARBA00022700"/>
    </source>
</evidence>
<dbReference type="AlphaFoldDB" id="A0A8D2J001"/>
<accession>A0A8D2J001</accession>
<gene>
    <name evidence="3" type="primary">LOC123027922</name>
</gene>
<dbReference type="Ensembl" id="ENSVKKT00000004663.1">
    <property type="protein sequence ID" value="ENSVKKP00000004537.1"/>
    <property type="gene ID" value="ENSVKKG00000003389.1"/>
</dbReference>
<evidence type="ECO:0000313" key="4">
    <source>
        <dbReference type="Proteomes" id="UP000694545"/>
    </source>
</evidence>
<dbReference type="GO" id="GO:0009968">
    <property type="term" value="P:negative regulation of signal transduction"/>
    <property type="evidence" value="ECO:0007669"/>
    <property type="project" value="UniProtKB-KW"/>
</dbReference>
<keyword evidence="4" id="KW-1185">Reference proteome</keyword>
<dbReference type="InterPro" id="IPR024066">
    <property type="entry name" value="RGS_subdom1/3"/>
</dbReference>
<dbReference type="PANTHER" id="PTHR10845">
    <property type="entry name" value="REGULATOR OF G PROTEIN SIGNALING"/>
    <property type="match status" value="1"/>
</dbReference>
<dbReference type="SMART" id="SM00315">
    <property type="entry name" value="RGS"/>
    <property type="match status" value="1"/>
</dbReference>
<organism evidence="3 4">
    <name type="scientific">Varanus komodoensis</name>
    <name type="common">Komodo dragon</name>
    <dbReference type="NCBI Taxonomy" id="61221"/>
    <lineage>
        <taxon>Eukaryota</taxon>
        <taxon>Metazoa</taxon>
        <taxon>Chordata</taxon>
        <taxon>Craniata</taxon>
        <taxon>Vertebrata</taxon>
        <taxon>Euteleostomi</taxon>
        <taxon>Lepidosauria</taxon>
        <taxon>Squamata</taxon>
        <taxon>Bifurcata</taxon>
        <taxon>Unidentata</taxon>
        <taxon>Episquamata</taxon>
        <taxon>Toxicofera</taxon>
        <taxon>Anguimorpha</taxon>
        <taxon>Paleoanguimorpha</taxon>
        <taxon>Varanoidea</taxon>
        <taxon>Varanidae</taxon>
        <taxon>Varanus</taxon>
    </lineage>
</organism>
<dbReference type="PROSITE" id="PS50132">
    <property type="entry name" value="RGS"/>
    <property type="match status" value="1"/>
</dbReference>
<dbReference type="SUPFAM" id="SSF48097">
    <property type="entry name" value="Regulator of G-protein signaling, RGS"/>
    <property type="match status" value="1"/>
</dbReference>
<evidence type="ECO:0000259" key="2">
    <source>
        <dbReference type="PROSITE" id="PS50132"/>
    </source>
</evidence>
<dbReference type="Proteomes" id="UP000694545">
    <property type="component" value="Unplaced"/>
</dbReference>
<dbReference type="PANTHER" id="PTHR10845:SF155">
    <property type="entry name" value="REGULATOR OF G-PROTEIN SIGNALING 18"/>
    <property type="match status" value="1"/>
</dbReference>
<reference evidence="3" key="2">
    <citation type="submission" date="2025-09" db="UniProtKB">
        <authorList>
            <consortium name="Ensembl"/>
        </authorList>
    </citation>
    <scope>IDENTIFICATION</scope>
</reference>
<dbReference type="InterPro" id="IPR016137">
    <property type="entry name" value="RGS"/>
</dbReference>
<dbReference type="KEGG" id="vko:123027922"/>
<keyword evidence="1" id="KW-0734">Signal transduction inhibitor</keyword>